<feature type="domain" description="NADH:quinone oxidoreductase/Mrp antiporter transmembrane" evidence="19">
    <location>
        <begin position="20"/>
        <end position="280"/>
    </location>
</feature>
<dbReference type="Pfam" id="PF00361">
    <property type="entry name" value="Proton_antipo_M"/>
    <property type="match status" value="1"/>
</dbReference>
<feature type="transmembrane region" description="Helical" evidence="18">
    <location>
        <begin position="233"/>
        <end position="252"/>
    </location>
</feature>
<dbReference type="GO" id="GO:0005743">
    <property type="term" value="C:mitochondrial inner membrane"/>
    <property type="evidence" value="ECO:0007669"/>
    <property type="project" value="UniProtKB-SubCell"/>
</dbReference>
<keyword evidence="16 18" id="KW-0472">Membrane</keyword>
<evidence type="ECO:0000256" key="7">
    <source>
        <dbReference type="ARBA" id="ARBA00022660"/>
    </source>
</evidence>
<feature type="transmembrane region" description="Helical" evidence="18">
    <location>
        <begin position="56"/>
        <end position="75"/>
    </location>
</feature>
<feature type="transmembrane region" description="Helical" evidence="18">
    <location>
        <begin position="87"/>
        <end position="110"/>
    </location>
</feature>
<evidence type="ECO:0000256" key="17">
    <source>
        <dbReference type="ARBA" id="ARBA00049551"/>
    </source>
</evidence>
<comment type="function">
    <text evidence="18">Core subunit of the mitochondrial membrane respiratory chain NADH dehydrogenase (Complex I) which catalyzes electron transfer from NADH through the respiratory chain, using ubiquinone as an electron acceptor. Essential for the catalytic activity and assembly of complex I.</text>
</comment>
<protein>
    <recommendedName>
        <fullName evidence="5 18">NADH-ubiquinone oxidoreductase chain 2</fullName>
        <ecNumber evidence="4 18">7.1.1.2</ecNumber>
    </recommendedName>
</protein>
<gene>
    <name evidence="20" type="primary">ND2</name>
</gene>
<keyword evidence="7 18" id="KW-0679">Respiratory chain</keyword>
<feature type="transmembrane region" description="Helical" evidence="18">
    <location>
        <begin position="306"/>
        <end position="329"/>
    </location>
</feature>
<dbReference type="InterPro" id="IPR003917">
    <property type="entry name" value="NADH_UbQ_OxRdtase_chain2"/>
</dbReference>
<evidence type="ECO:0000256" key="16">
    <source>
        <dbReference type="ARBA" id="ARBA00023136"/>
    </source>
</evidence>
<keyword evidence="15 18" id="KW-0496">Mitochondrion</keyword>
<evidence type="ECO:0000256" key="6">
    <source>
        <dbReference type="ARBA" id="ARBA00022448"/>
    </source>
</evidence>
<reference evidence="20" key="1">
    <citation type="submission" date="2015-09" db="EMBL/GenBank/DDBJ databases">
        <title>Capturing the unknown biodiversity of arthropods in tropical forests using metagenomics.</title>
        <authorList>
            <person name="Andujar C."/>
            <person name="Creedy T.J."/>
            <person name="Garner B."/>
            <person name="Canty R."/>
            <person name="Warner H.B."/>
            <person name="Lipecki J."/>
            <person name="Crampton-Platt A."/>
            <person name="Gabrielli M."/>
            <person name="Croydon-Veleslavov I.A."/>
            <person name="Lim J.L."/>
            <person name="Linard B."/>
            <person name="Vogler A."/>
        </authorList>
    </citation>
    <scope>NUCLEOTIDE SEQUENCE</scope>
</reference>
<evidence type="ECO:0000256" key="15">
    <source>
        <dbReference type="ARBA" id="ARBA00023128"/>
    </source>
</evidence>
<evidence type="ECO:0000259" key="19">
    <source>
        <dbReference type="Pfam" id="PF00361"/>
    </source>
</evidence>
<dbReference type="GO" id="GO:0006120">
    <property type="term" value="P:mitochondrial electron transport, NADH to ubiquinone"/>
    <property type="evidence" value="ECO:0007669"/>
    <property type="project" value="InterPro"/>
</dbReference>
<sequence>MNKLLFLMTLIISTLMTISSNSWFGMWMGLEINLLSIIPLMNNSSLLNQSEASLKYFLIQALASTILMFSLILMNKFQFFMINKYNYSLMIMFNSALLMKMGAAPFHFWLPEIMEGLNWFNCFIILTWQKIAPMQLIFINNSTFLIIVIILSMMISGIMGLNQISMRKILAYSSINHIGWMLTSLMFMKSIWMFYFITYFILSLNLILILNKFNVFNILQLFNLFNKNNIMKFNFMINFFSLAGLPPFLGFLPKWLTIQMTINSNMMIFSFLLMILTLLTMYYYIRLMFNALMFNSFKIKFKTTNFNSYFIIFMNMISLMSLLIITLIMNLN</sequence>
<proteinExistence type="inferred from homology"/>
<dbReference type="InterPro" id="IPR001750">
    <property type="entry name" value="ND/Mrp_TM"/>
</dbReference>
<evidence type="ECO:0000256" key="3">
    <source>
        <dbReference type="ARBA" id="ARBA00007012"/>
    </source>
</evidence>
<feature type="transmembrane region" description="Helical" evidence="18">
    <location>
        <begin position="143"/>
        <end position="162"/>
    </location>
</feature>
<evidence type="ECO:0000256" key="10">
    <source>
        <dbReference type="ARBA" id="ARBA00022967"/>
    </source>
</evidence>
<evidence type="ECO:0000256" key="8">
    <source>
        <dbReference type="ARBA" id="ARBA00022692"/>
    </source>
</evidence>
<feature type="transmembrane region" description="Helical" evidence="18">
    <location>
        <begin position="264"/>
        <end position="285"/>
    </location>
</feature>
<keyword evidence="8 18" id="KW-0812">Transmembrane</keyword>
<evidence type="ECO:0000313" key="20">
    <source>
        <dbReference type="EMBL" id="AML25574.1"/>
    </source>
</evidence>
<comment type="subcellular location">
    <subcellularLocation>
        <location evidence="2 18">Mitochondrion inner membrane</location>
        <topology evidence="2 18">Multi-pass membrane protein</topology>
    </subcellularLocation>
</comment>
<dbReference type="PANTHER" id="PTHR46552:SF1">
    <property type="entry name" value="NADH-UBIQUINONE OXIDOREDUCTASE CHAIN 2"/>
    <property type="match status" value="1"/>
</dbReference>
<keyword evidence="11 18" id="KW-0249">Electron transport</keyword>
<evidence type="ECO:0000256" key="11">
    <source>
        <dbReference type="ARBA" id="ARBA00022982"/>
    </source>
</evidence>
<evidence type="ECO:0000256" key="13">
    <source>
        <dbReference type="ARBA" id="ARBA00023027"/>
    </source>
</evidence>
<keyword evidence="12 18" id="KW-1133">Transmembrane helix</keyword>
<keyword evidence="6" id="KW-0813">Transport</keyword>
<comment type="function">
    <text evidence="1">Core subunit of the mitochondrial membrane respiratory chain NADH dehydrogenase (Complex I) that is believed to belong to the minimal assembly required for catalysis. Complex I functions in the transfer of electrons from NADH to the respiratory chain. The immediate electron acceptor for the enzyme is believed to be ubiquinone.</text>
</comment>
<keyword evidence="13 18" id="KW-0520">NAD</keyword>
<evidence type="ECO:0000256" key="12">
    <source>
        <dbReference type="ARBA" id="ARBA00022989"/>
    </source>
</evidence>
<evidence type="ECO:0000256" key="9">
    <source>
        <dbReference type="ARBA" id="ARBA00022792"/>
    </source>
</evidence>
<dbReference type="PANTHER" id="PTHR46552">
    <property type="entry name" value="NADH-UBIQUINONE OXIDOREDUCTASE CHAIN 2"/>
    <property type="match status" value="1"/>
</dbReference>
<keyword evidence="10 18" id="KW-1278">Translocase</keyword>
<evidence type="ECO:0000256" key="5">
    <source>
        <dbReference type="ARBA" id="ARBA00021008"/>
    </source>
</evidence>
<dbReference type="EMBL" id="KT696225">
    <property type="protein sequence ID" value="AML25574.1"/>
    <property type="molecule type" value="Genomic_DNA"/>
</dbReference>
<comment type="catalytic activity">
    <reaction evidence="17 18">
        <text>a ubiquinone + NADH + 5 H(+)(in) = a ubiquinol + NAD(+) + 4 H(+)(out)</text>
        <dbReference type="Rhea" id="RHEA:29091"/>
        <dbReference type="Rhea" id="RHEA-COMP:9565"/>
        <dbReference type="Rhea" id="RHEA-COMP:9566"/>
        <dbReference type="ChEBI" id="CHEBI:15378"/>
        <dbReference type="ChEBI" id="CHEBI:16389"/>
        <dbReference type="ChEBI" id="CHEBI:17976"/>
        <dbReference type="ChEBI" id="CHEBI:57540"/>
        <dbReference type="ChEBI" id="CHEBI:57945"/>
        <dbReference type="EC" id="7.1.1.2"/>
    </reaction>
</comment>
<feature type="transmembrane region" description="Helical" evidence="18">
    <location>
        <begin position="193"/>
        <end position="213"/>
    </location>
</feature>
<evidence type="ECO:0000256" key="18">
    <source>
        <dbReference type="RuleBase" id="RU003403"/>
    </source>
</evidence>
<evidence type="ECO:0000256" key="4">
    <source>
        <dbReference type="ARBA" id="ARBA00012944"/>
    </source>
</evidence>
<keyword evidence="14 18" id="KW-0830">Ubiquinone</keyword>
<dbReference type="AlphaFoldDB" id="A0A140EFV3"/>
<dbReference type="EC" id="7.1.1.2" evidence="4 18"/>
<name>A0A140EFV3_9COLE</name>
<geneLocation type="mitochondrion" evidence="20"/>
<dbReference type="InterPro" id="IPR050175">
    <property type="entry name" value="Complex_I_Subunit_2"/>
</dbReference>
<dbReference type="PRINTS" id="PR01436">
    <property type="entry name" value="NADHDHGNASE2"/>
</dbReference>
<evidence type="ECO:0000256" key="14">
    <source>
        <dbReference type="ARBA" id="ARBA00023075"/>
    </source>
</evidence>
<accession>A0A140EFV3</accession>
<evidence type="ECO:0000256" key="2">
    <source>
        <dbReference type="ARBA" id="ARBA00004448"/>
    </source>
</evidence>
<keyword evidence="9 18" id="KW-0999">Mitochondrion inner membrane</keyword>
<comment type="similarity">
    <text evidence="3 18">Belongs to the complex I subunit 2 family.</text>
</comment>
<dbReference type="GO" id="GO:0008137">
    <property type="term" value="F:NADH dehydrogenase (ubiquinone) activity"/>
    <property type="evidence" value="ECO:0007669"/>
    <property type="project" value="UniProtKB-EC"/>
</dbReference>
<organism evidence="20">
    <name type="scientific">Anobiinae sp. BMNH 1274383</name>
    <dbReference type="NCBI Taxonomy" id="1796498"/>
    <lineage>
        <taxon>Eukaryota</taxon>
        <taxon>Metazoa</taxon>
        <taxon>Ecdysozoa</taxon>
        <taxon>Arthropoda</taxon>
        <taxon>Hexapoda</taxon>
        <taxon>Insecta</taxon>
        <taxon>Pterygota</taxon>
        <taxon>Neoptera</taxon>
        <taxon>Endopterygota</taxon>
        <taxon>Coleoptera</taxon>
        <taxon>Polyphaga</taxon>
        <taxon>Bostrichiformia</taxon>
        <taxon>Ptinidae</taxon>
        <taxon>Anobiinae</taxon>
    </lineage>
</organism>
<evidence type="ECO:0000256" key="1">
    <source>
        <dbReference type="ARBA" id="ARBA00003257"/>
    </source>
</evidence>